<accession>A0A0H2S1U2</accession>
<reference evidence="1 2" key="1">
    <citation type="submission" date="2015-04" db="EMBL/GenBank/DDBJ databases">
        <title>Complete genome sequence of Schizopora paradoxa KUC8140, a cosmopolitan wood degrader in East Asia.</title>
        <authorList>
            <consortium name="DOE Joint Genome Institute"/>
            <person name="Min B."/>
            <person name="Park H."/>
            <person name="Jang Y."/>
            <person name="Kim J.-J."/>
            <person name="Kim K.H."/>
            <person name="Pangilinan J."/>
            <person name="Lipzen A."/>
            <person name="Riley R."/>
            <person name="Grigoriev I.V."/>
            <person name="Spatafora J.W."/>
            <person name="Choi I.-G."/>
        </authorList>
    </citation>
    <scope>NUCLEOTIDE SEQUENCE [LARGE SCALE GENOMIC DNA]</scope>
    <source>
        <strain evidence="1 2">KUC8140</strain>
    </source>
</reference>
<evidence type="ECO:0000313" key="2">
    <source>
        <dbReference type="Proteomes" id="UP000053477"/>
    </source>
</evidence>
<dbReference type="InParanoid" id="A0A0H2S1U2"/>
<sequence length="141" mass="16000">MNSCANASASMREGSNITVVSDTVDRLEARTVPESALPRNEPTSYTGIHARRRLVPLSVDLRCLHLNVRQLCVDEEESRERTLTRREEMPTAILRLAFGRMCEGARSKLHSDQRVKMIEDGLHTYRRSLIMSMAVPFCRGL</sequence>
<dbReference type="EMBL" id="KQ086012">
    <property type="protein sequence ID" value="KLO10946.1"/>
    <property type="molecule type" value="Genomic_DNA"/>
</dbReference>
<dbReference type="AlphaFoldDB" id="A0A0H2S1U2"/>
<evidence type="ECO:0000313" key="1">
    <source>
        <dbReference type="EMBL" id="KLO10946.1"/>
    </source>
</evidence>
<name>A0A0H2S1U2_9AGAM</name>
<gene>
    <name evidence="1" type="ORF">SCHPADRAFT_492866</name>
</gene>
<dbReference type="Proteomes" id="UP000053477">
    <property type="component" value="Unassembled WGS sequence"/>
</dbReference>
<proteinExistence type="predicted"/>
<keyword evidence="2" id="KW-1185">Reference proteome</keyword>
<protein>
    <submittedName>
        <fullName evidence="1">Uncharacterized protein</fullName>
    </submittedName>
</protein>
<organism evidence="1 2">
    <name type="scientific">Schizopora paradoxa</name>
    <dbReference type="NCBI Taxonomy" id="27342"/>
    <lineage>
        <taxon>Eukaryota</taxon>
        <taxon>Fungi</taxon>
        <taxon>Dikarya</taxon>
        <taxon>Basidiomycota</taxon>
        <taxon>Agaricomycotina</taxon>
        <taxon>Agaricomycetes</taxon>
        <taxon>Hymenochaetales</taxon>
        <taxon>Schizoporaceae</taxon>
        <taxon>Schizopora</taxon>
    </lineage>
</organism>